<keyword evidence="3" id="KW-1185">Reference proteome</keyword>
<dbReference type="STRING" id="1440053.GCA_000718095_03000"/>
<feature type="compositionally biased region" description="Basic and acidic residues" evidence="1">
    <location>
        <begin position="26"/>
        <end position="35"/>
    </location>
</feature>
<sequence>MTYERGAGDAPPDPRRPPLNKIAHTNAERLLHLDE</sequence>
<proteinExistence type="predicted"/>
<accession>A0A2T7TCI0</accession>
<gene>
    <name evidence="2" type="ORF">Y717_28920</name>
</gene>
<organism evidence="2 3">
    <name type="scientific">Streptomyces scopuliridis RB72</name>
    <dbReference type="NCBI Taxonomy" id="1440053"/>
    <lineage>
        <taxon>Bacteria</taxon>
        <taxon>Bacillati</taxon>
        <taxon>Actinomycetota</taxon>
        <taxon>Actinomycetes</taxon>
        <taxon>Kitasatosporales</taxon>
        <taxon>Streptomycetaceae</taxon>
        <taxon>Streptomyces</taxon>
    </lineage>
</organism>
<feature type="region of interest" description="Disordered" evidence="1">
    <location>
        <begin position="1"/>
        <end position="35"/>
    </location>
</feature>
<evidence type="ECO:0000256" key="1">
    <source>
        <dbReference type="SAM" id="MobiDB-lite"/>
    </source>
</evidence>
<dbReference type="EMBL" id="AZSP01000062">
    <property type="protein sequence ID" value="PVE12786.1"/>
    <property type="molecule type" value="Genomic_DNA"/>
</dbReference>
<dbReference type="AlphaFoldDB" id="A0A2T7TCI0"/>
<evidence type="ECO:0000313" key="3">
    <source>
        <dbReference type="Proteomes" id="UP000245992"/>
    </source>
</evidence>
<reference evidence="2 3" key="1">
    <citation type="submission" date="2013-12" db="EMBL/GenBank/DDBJ databases">
        <title>Annotated genome of Streptomyces scopuliridis.</title>
        <authorList>
            <person name="Olson J.B."/>
        </authorList>
    </citation>
    <scope>NUCLEOTIDE SEQUENCE [LARGE SCALE GENOMIC DNA]</scope>
    <source>
        <strain evidence="2 3">RB72</strain>
    </source>
</reference>
<evidence type="ECO:0000313" key="2">
    <source>
        <dbReference type="EMBL" id="PVE12786.1"/>
    </source>
</evidence>
<name>A0A2T7TCI0_9ACTN</name>
<protein>
    <submittedName>
        <fullName evidence="2">Uncharacterized protein</fullName>
    </submittedName>
</protein>
<dbReference type="Proteomes" id="UP000245992">
    <property type="component" value="Unassembled WGS sequence"/>
</dbReference>
<comment type="caution">
    <text evidence="2">The sequence shown here is derived from an EMBL/GenBank/DDBJ whole genome shotgun (WGS) entry which is preliminary data.</text>
</comment>